<evidence type="ECO:0000256" key="5">
    <source>
        <dbReference type="ARBA" id="ARBA00023054"/>
    </source>
</evidence>
<protein>
    <submittedName>
        <fullName evidence="10">Putative LOC578030 [Strongylocentrotus purpuratus]</fullName>
    </submittedName>
</protein>
<dbReference type="GeneID" id="121132264"/>
<evidence type="ECO:0000259" key="9">
    <source>
        <dbReference type="Pfam" id="PF05010"/>
    </source>
</evidence>
<feature type="compositionally biased region" description="Polar residues" evidence="8">
    <location>
        <begin position="27"/>
        <end position="45"/>
    </location>
</feature>
<feature type="domain" description="Transforming acidic coiled-coil-containing protein C-terminal" evidence="9">
    <location>
        <begin position="157"/>
        <end position="351"/>
    </location>
</feature>
<evidence type="ECO:0000256" key="6">
    <source>
        <dbReference type="ARBA" id="ARBA00023212"/>
    </source>
</evidence>
<dbReference type="KEGG" id="lsm:121132264"/>
<reference evidence="10" key="1">
    <citation type="submission" date="2014-05" db="EMBL/GenBank/DDBJ databases">
        <authorList>
            <person name="Chronopoulou M."/>
        </authorList>
    </citation>
    <scope>NUCLEOTIDE SEQUENCE</scope>
    <source>
        <tissue evidence="10">Whole organism</tissue>
    </source>
</reference>
<comment type="subcellular location">
    <subcellularLocation>
        <location evidence="1">Cytoplasm</location>
        <location evidence="1">Cytoskeleton</location>
    </subcellularLocation>
</comment>
<dbReference type="EMBL" id="HACA01022834">
    <property type="protein sequence ID" value="CDW40195.1"/>
    <property type="molecule type" value="Transcribed_RNA"/>
</dbReference>
<dbReference type="PANTHER" id="PTHR13924:SF10">
    <property type="entry name" value="TRANSFORMING ACIDIC COILED-COIL PROTEIN, ISOFORM K"/>
    <property type="match status" value="1"/>
</dbReference>
<name>A0A0K2UQ23_LEPSM</name>
<dbReference type="FunFam" id="1.20.5.1700:FF:000001">
    <property type="entry name" value="Transforming acidic coiled-coil-containing protein 1 isoform 2"/>
    <property type="match status" value="1"/>
</dbReference>
<keyword evidence="5 7" id="KW-0175">Coiled coil</keyword>
<evidence type="ECO:0000256" key="4">
    <source>
        <dbReference type="ARBA" id="ARBA00022553"/>
    </source>
</evidence>
<evidence type="ECO:0000256" key="2">
    <source>
        <dbReference type="ARBA" id="ARBA00009423"/>
    </source>
</evidence>
<dbReference type="OrthoDB" id="10255048at2759"/>
<dbReference type="InterPro" id="IPR039915">
    <property type="entry name" value="TACC"/>
</dbReference>
<dbReference type="Pfam" id="PF05010">
    <property type="entry name" value="TACC_C"/>
    <property type="match status" value="1"/>
</dbReference>
<keyword evidence="4" id="KW-0597">Phosphoprotein</keyword>
<evidence type="ECO:0000256" key="7">
    <source>
        <dbReference type="SAM" id="Coils"/>
    </source>
</evidence>
<dbReference type="PANTHER" id="PTHR13924">
    <property type="entry name" value="TRANSFORMING ACIDIC COILED-COIL CONTAINING PROTEIN 1/2"/>
    <property type="match status" value="1"/>
</dbReference>
<proteinExistence type="inferred from homology"/>
<dbReference type="GO" id="GO:0007097">
    <property type="term" value="P:nuclear migration"/>
    <property type="evidence" value="ECO:0007669"/>
    <property type="project" value="TreeGrafter"/>
</dbReference>
<feature type="compositionally biased region" description="Low complexity" evidence="8">
    <location>
        <begin position="17"/>
        <end position="26"/>
    </location>
</feature>
<comment type="similarity">
    <text evidence="2">Belongs to the TACC family.</text>
</comment>
<organism evidence="10">
    <name type="scientific">Lepeophtheirus salmonis</name>
    <name type="common">Salmon louse</name>
    <name type="synonym">Caligus salmonis</name>
    <dbReference type="NCBI Taxonomy" id="72036"/>
    <lineage>
        <taxon>Eukaryota</taxon>
        <taxon>Metazoa</taxon>
        <taxon>Ecdysozoa</taxon>
        <taxon>Arthropoda</taxon>
        <taxon>Crustacea</taxon>
        <taxon>Multicrustacea</taxon>
        <taxon>Hexanauplia</taxon>
        <taxon>Copepoda</taxon>
        <taxon>Siphonostomatoida</taxon>
        <taxon>Caligidae</taxon>
        <taxon>Lepeophtheirus</taxon>
    </lineage>
</organism>
<evidence type="ECO:0000313" key="10">
    <source>
        <dbReference type="EMBL" id="CDW40195.1"/>
    </source>
</evidence>
<feature type="coiled-coil region" evidence="7">
    <location>
        <begin position="146"/>
        <end position="307"/>
    </location>
</feature>
<evidence type="ECO:0000256" key="3">
    <source>
        <dbReference type="ARBA" id="ARBA00022490"/>
    </source>
</evidence>
<keyword evidence="6" id="KW-0206">Cytoskeleton</keyword>
<evidence type="ECO:0000256" key="8">
    <source>
        <dbReference type="SAM" id="MobiDB-lite"/>
    </source>
</evidence>
<keyword evidence="3" id="KW-0963">Cytoplasm</keyword>
<dbReference type="GO" id="GO:0005856">
    <property type="term" value="C:cytoskeleton"/>
    <property type="evidence" value="ECO:0007669"/>
    <property type="project" value="UniProtKB-SubCell"/>
</dbReference>
<dbReference type="Gene3D" id="1.20.5.1700">
    <property type="match status" value="1"/>
</dbReference>
<dbReference type="AlphaFoldDB" id="A0A0K2UQ23"/>
<accession>A0A0K2UQ23</accession>
<dbReference type="RefSeq" id="XP_040583564.1">
    <property type="nucleotide sequence ID" value="XM_040727630.2"/>
</dbReference>
<dbReference type="GO" id="GO:0005737">
    <property type="term" value="C:cytoplasm"/>
    <property type="evidence" value="ECO:0007669"/>
    <property type="project" value="TreeGrafter"/>
</dbReference>
<dbReference type="InterPro" id="IPR007707">
    <property type="entry name" value="TACC_C"/>
</dbReference>
<feature type="region of interest" description="Disordered" evidence="8">
    <location>
        <begin position="1"/>
        <end position="51"/>
    </location>
</feature>
<dbReference type="GO" id="GO:0007052">
    <property type="term" value="P:mitotic spindle organization"/>
    <property type="evidence" value="ECO:0007669"/>
    <property type="project" value="InterPro"/>
</dbReference>
<sequence length="356" mass="40653">MDEVDPPVNNRVKKTTKITLSSATTTGMMNESDSGYSVTSESPPENTEAGPDIAENEEFLCASEAFKDPNAFDFLSNRGVPSNPSSLLVNRESLYVKFDPLVAGRPSVIAANKDLIAMNSPSPPRNNIQVREDSSAQEETLSQEQIQGFQESLAKKELKLKECQTNKQKKLEEIENIKVEMEKRKDSEEQMKKVLEEYEKTIGELIAEKEKEKRKFEEEVANLIRERDQAAEDLRNVETAFADVHRKYERSKQVVEGFKQNEDALKRYIEDYKIKLKKQEQKYDLLKAHAEETLEKANLEIENITKAQNSEIARISALLRKTEMKTSSLEKIVDQKVKENEELANICDELISKVSR</sequence>
<evidence type="ECO:0000256" key="1">
    <source>
        <dbReference type="ARBA" id="ARBA00004245"/>
    </source>
</evidence>